<dbReference type="SUPFAM" id="SSF53335">
    <property type="entry name" value="S-adenosyl-L-methionine-dependent methyltransferases"/>
    <property type="match status" value="1"/>
</dbReference>
<dbReference type="GO" id="GO:0009007">
    <property type="term" value="F:site-specific DNA-methyltransferase (adenine-specific) activity"/>
    <property type="evidence" value="ECO:0007669"/>
    <property type="project" value="UniProtKB-EC"/>
</dbReference>
<dbReference type="InterPro" id="IPR029063">
    <property type="entry name" value="SAM-dependent_MTases_sf"/>
</dbReference>
<dbReference type="EMBL" id="JACBZH010000001">
    <property type="protein sequence ID" value="NYH92518.1"/>
    <property type="molecule type" value="Genomic_DNA"/>
</dbReference>
<keyword evidence="6" id="KW-0175">Coiled coil</keyword>
<gene>
    <name evidence="9" type="ORF">F4554_005156</name>
</gene>
<evidence type="ECO:0000313" key="10">
    <source>
        <dbReference type="Proteomes" id="UP000579605"/>
    </source>
</evidence>
<feature type="coiled-coil region" evidence="6">
    <location>
        <begin position="1"/>
        <end position="28"/>
    </location>
</feature>
<name>A0A852ZKT9_9ACTN</name>
<dbReference type="PRINTS" id="PR00507">
    <property type="entry name" value="N12N6MTFRASE"/>
</dbReference>
<accession>A0A852ZKT9</accession>
<dbReference type="PROSITE" id="PS00092">
    <property type="entry name" value="N6_MTASE"/>
    <property type="match status" value="1"/>
</dbReference>
<feature type="domain" description="DUF7008" evidence="8">
    <location>
        <begin position="814"/>
        <end position="1177"/>
    </location>
</feature>
<dbReference type="Proteomes" id="UP000579605">
    <property type="component" value="Unassembled WGS sequence"/>
</dbReference>
<sequence>MIDARRLLIDLQRQVRSIEADLLRLAESDTGAADRLAKRYEAAVKGNRTGLPFETWRGQQLTQVAAGWVLACVFARFCEDNRLVEQALLAGPGDRLAEARERQDAYFREYGSHSDLDYLRAAINRLEDTEVTRALVERQNPLHVMDPSPDTATALLDFWRRIDPETGLLVHDFTDPSLSTRFLGDLYQDLSEQARKDYALLQTPEFVEEFILDRTLDPAIEEFGLADVRLIDPACGSGHFLLGAFARLLRRWQHLEPGADVRVHVERVLRQVNGVDINPYAVAIARFRLLVAALTACGIDRLKDAPAWRLRVAIGDSLLFGTRNGQAAIAGVTEAAMAGQSGEGEFVYEYEDAAELEEILGDRYHAVVANPPYITVKDPRLNKLYRRVWSACAGQYALSVPFAQRLFDLAVPGGFTGQITSNSFMKREFGRKLIEGFLPTIDLTAVVDTSGAYIPGHSTPTVTLLGRSRRPVSGQVRVVFGVQGEPKAPREPAKGHVWSSIVNNVDFPGTHTEYVSVDDVSRKLMSRYPWSLAGGGAQDLALQVTQVCQCTLADKVAGIGFAAITGEDDAFTAPATSFERRSLSDRRAFGPGDVVRDYAVRRGVDIVWPYDNDLRTLRIDASHPVWRWLWPLRRNLQLRRRFSVPVEEIDGFKWFEYREFYRHRFLTPLAISFAFVATHNNFVLDRGGKVFNRSAPVIKLPEGASEEDHLCLLGILNSSTACFWLKQVSHSKGNATASSGIPDQPWSWNWEFTGTKLQEFPVPDDAPLALAGRLDSLARELHATTPIAVVEKGAFDRETLNAAQSEWAQIRAEMISAQEELDWEVYGLYGVLGDDTNALVGKDVTKPPLQLGERAFEIALARKMAAGELETQWFVRHGSTPVTELPDHWPADYRALVERRLEKIADDPYLHLIERSECKRRWVTRSWEDMESDALRGWLQDRLEDRALWFRPEPTVRSAAQLADELRTDDDFLSVAQLYARDQDLLDVVQDLVRDQHVPGTSAWRYTDSGLRIRKAWEQTWDLQRREDAGENVGKIAVPPKYKQGDFRSVSYWRNRGKLDVPKERFTSYPEASRDGTLLLGWAGFDHLQQAQALVAYVTERQELDAWGAEQFVPLLAALAELLPWIRQWHPDVDPEFGQAPADAYDGYLDQVLLQLGLTRDDLTAWRPPAPTRGRRRKTT</sequence>
<dbReference type="NCBIfam" id="NF033451">
    <property type="entry name" value="BREX_2_MTaseX"/>
    <property type="match status" value="1"/>
</dbReference>
<evidence type="ECO:0000313" key="9">
    <source>
        <dbReference type="EMBL" id="NYH92518.1"/>
    </source>
</evidence>
<dbReference type="AlphaFoldDB" id="A0A852ZKT9"/>
<feature type="domain" description="Type II methyltransferase M.TaqI-like" evidence="7">
    <location>
        <begin position="271"/>
        <end position="448"/>
    </location>
</feature>
<proteinExistence type="predicted"/>
<reference evidence="9 10" key="1">
    <citation type="submission" date="2020-07" db="EMBL/GenBank/DDBJ databases">
        <title>Sequencing the genomes of 1000 actinobacteria strains.</title>
        <authorList>
            <person name="Klenk H.-P."/>
        </authorList>
    </citation>
    <scope>NUCLEOTIDE SEQUENCE [LARGE SCALE GENOMIC DNA]</scope>
    <source>
        <strain evidence="9 10">DSM 18448</strain>
    </source>
</reference>
<dbReference type="Gene3D" id="3.40.50.150">
    <property type="entry name" value="Vaccinia Virus protein VP39"/>
    <property type="match status" value="1"/>
</dbReference>
<dbReference type="GO" id="GO:0032259">
    <property type="term" value="P:methylation"/>
    <property type="evidence" value="ECO:0007669"/>
    <property type="project" value="UniProtKB-KW"/>
</dbReference>
<protein>
    <recommendedName>
        <fullName evidence="1">site-specific DNA-methyltransferase (adenine-specific)</fullName>
        <ecNumber evidence="1">2.1.1.72</ecNumber>
    </recommendedName>
</protein>
<evidence type="ECO:0000256" key="1">
    <source>
        <dbReference type="ARBA" id="ARBA00011900"/>
    </source>
</evidence>
<evidence type="ECO:0000256" key="3">
    <source>
        <dbReference type="ARBA" id="ARBA00022679"/>
    </source>
</evidence>
<organism evidence="9 10">
    <name type="scientific">Actinopolymorpha rutila</name>
    <dbReference type="NCBI Taxonomy" id="446787"/>
    <lineage>
        <taxon>Bacteria</taxon>
        <taxon>Bacillati</taxon>
        <taxon>Actinomycetota</taxon>
        <taxon>Actinomycetes</taxon>
        <taxon>Propionibacteriales</taxon>
        <taxon>Actinopolymorphaceae</taxon>
        <taxon>Actinopolymorpha</taxon>
    </lineage>
</organism>
<evidence type="ECO:0000256" key="6">
    <source>
        <dbReference type="SAM" id="Coils"/>
    </source>
</evidence>
<dbReference type="InterPro" id="IPR050953">
    <property type="entry name" value="N4_N6_ade-DNA_methylase"/>
</dbReference>
<evidence type="ECO:0000256" key="5">
    <source>
        <dbReference type="ARBA" id="ARBA00047942"/>
    </source>
</evidence>
<evidence type="ECO:0000259" key="8">
    <source>
        <dbReference type="Pfam" id="PF22654"/>
    </source>
</evidence>
<dbReference type="Pfam" id="PF07669">
    <property type="entry name" value="Eco57I"/>
    <property type="match status" value="1"/>
</dbReference>
<dbReference type="GO" id="GO:0006304">
    <property type="term" value="P:DNA modification"/>
    <property type="evidence" value="ECO:0007669"/>
    <property type="project" value="InterPro"/>
</dbReference>
<dbReference type="EC" id="2.1.1.72" evidence="1"/>
<dbReference type="InterPro" id="IPR011639">
    <property type="entry name" value="MethylTrfase_TaqI-like_dom"/>
</dbReference>
<keyword evidence="2" id="KW-0489">Methyltransferase</keyword>
<keyword evidence="10" id="KW-1185">Reference proteome</keyword>
<evidence type="ECO:0000256" key="2">
    <source>
        <dbReference type="ARBA" id="ARBA00022603"/>
    </source>
</evidence>
<dbReference type="InterPro" id="IPR054277">
    <property type="entry name" value="DUF7008"/>
</dbReference>
<evidence type="ECO:0000259" key="7">
    <source>
        <dbReference type="Pfam" id="PF07669"/>
    </source>
</evidence>
<comment type="catalytic activity">
    <reaction evidence="5">
        <text>a 2'-deoxyadenosine in DNA + S-adenosyl-L-methionine = an N(6)-methyl-2'-deoxyadenosine in DNA + S-adenosyl-L-homocysteine + H(+)</text>
        <dbReference type="Rhea" id="RHEA:15197"/>
        <dbReference type="Rhea" id="RHEA-COMP:12418"/>
        <dbReference type="Rhea" id="RHEA-COMP:12419"/>
        <dbReference type="ChEBI" id="CHEBI:15378"/>
        <dbReference type="ChEBI" id="CHEBI:57856"/>
        <dbReference type="ChEBI" id="CHEBI:59789"/>
        <dbReference type="ChEBI" id="CHEBI:90615"/>
        <dbReference type="ChEBI" id="CHEBI:90616"/>
        <dbReference type="EC" id="2.1.1.72"/>
    </reaction>
</comment>
<dbReference type="Pfam" id="PF22654">
    <property type="entry name" value="DUF7008"/>
    <property type="match status" value="1"/>
</dbReference>
<dbReference type="InterPro" id="IPR002052">
    <property type="entry name" value="DNA_methylase_N6_adenine_CS"/>
</dbReference>
<dbReference type="PANTHER" id="PTHR33841">
    <property type="entry name" value="DNA METHYLTRANSFERASE YEEA-RELATED"/>
    <property type="match status" value="1"/>
</dbReference>
<keyword evidence="4" id="KW-0949">S-adenosyl-L-methionine</keyword>
<dbReference type="GO" id="GO:0003676">
    <property type="term" value="F:nucleic acid binding"/>
    <property type="evidence" value="ECO:0007669"/>
    <property type="project" value="InterPro"/>
</dbReference>
<dbReference type="RefSeq" id="WP_179789935.1">
    <property type="nucleotide sequence ID" value="NZ_BAAARR010000043.1"/>
</dbReference>
<evidence type="ECO:0000256" key="4">
    <source>
        <dbReference type="ARBA" id="ARBA00022691"/>
    </source>
</evidence>
<comment type="caution">
    <text evidence="9">The sequence shown here is derived from an EMBL/GenBank/DDBJ whole genome shotgun (WGS) entry which is preliminary data.</text>
</comment>
<dbReference type="PANTHER" id="PTHR33841:SF1">
    <property type="entry name" value="DNA METHYLTRANSFERASE A"/>
    <property type="match status" value="1"/>
</dbReference>
<keyword evidence="3" id="KW-0808">Transferase</keyword>